<reference evidence="2" key="1">
    <citation type="submission" date="2020-10" db="EMBL/GenBank/DDBJ databases">
        <authorList>
            <person name="Gilroy R."/>
        </authorList>
    </citation>
    <scope>NUCLEOTIDE SEQUENCE</scope>
    <source>
        <strain evidence="2">B3-2255</strain>
    </source>
</reference>
<dbReference type="InterPro" id="IPR012338">
    <property type="entry name" value="Beta-lactam/transpept-like"/>
</dbReference>
<evidence type="ECO:0000259" key="1">
    <source>
        <dbReference type="Pfam" id="PF00144"/>
    </source>
</evidence>
<gene>
    <name evidence="2" type="ORF">IAC87_05175</name>
</gene>
<comment type="caution">
    <text evidence="2">The sequence shown here is derived from an EMBL/GenBank/DDBJ whole genome shotgun (WGS) entry which is preliminary data.</text>
</comment>
<proteinExistence type="predicted"/>
<dbReference type="InterPro" id="IPR050491">
    <property type="entry name" value="AmpC-like"/>
</dbReference>
<dbReference type="SUPFAM" id="SSF56601">
    <property type="entry name" value="beta-lactamase/transpeptidase-like"/>
    <property type="match status" value="1"/>
</dbReference>
<reference evidence="2" key="2">
    <citation type="journal article" date="2021" name="PeerJ">
        <title>Extensive microbial diversity within the chicken gut microbiome revealed by metagenomics and culture.</title>
        <authorList>
            <person name="Gilroy R."/>
            <person name="Ravi A."/>
            <person name="Getino M."/>
            <person name="Pursley I."/>
            <person name="Horton D.L."/>
            <person name="Alikhan N.F."/>
            <person name="Baker D."/>
            <person name="Gharbi K."/>
            <person name="Hall N."/>
            <person name="Watson M."/>
            <person name="Adriaenssens E.M."/>
            <person name="Foster-Nyarko E."/>
            <person name="Jarju S."/>
            <person name="Secka A."/>
            <person name="Antonio M."/>
            <person name="Oren A."/>
            <person name="Chaudhuri R.R."/>
            <person name="La Ragione R."/>
            <person name="Hildebrand F."/>
            <person name="Pallen M.J."/>
        </authorList>
    </citation>
    <scope>NUCLEOTIDE SEQUENCE</scope>
    <source>
        <strain evidence="2">B3-2255</strain>
    </source>
</reference>
<protein>
    <submittedName>
        <fullName evidence="2">Beta-lactamase family protein</fullName>
    </submittedName>
</protein>
<feature type="domain" description="Beta-lactamase-related" evidence="1">
    <location>
        <begin position="76"/>
        <end position="361"/>
    </location>
</feature>
<evidence type="ECO:0000313" key="2">
    <source>
        <dbReference type="EMBL" id="MBO8481920.1"/>
    </source>
</evidence>
<dbReference type="AlphaFoldDB" id="A0A9D9J0E0"/>
<dbReference type="EMBL" id="JADILY010000106">
    <property type="protein sequence ID" value="MBO8481920.1"/>
    <property type="molecule type" value="Genomic_DNA"/>
</dbReference>
<name>A0A9D9J0E0_9BACT</name>
<dbReference type="PANTHER" id="PTHR46825">
    <property type="entry name" value="D-ALANYL-D-ALANINE-CARBOXYPEPTIDASE/ENDOPEPTIDASE AMPH"/>
    <property type="match status" value="1"/>
</dbReference>
<dbReference type="Proteomes" id="UP000823772">
    <property type="component" value="Unassembled WGS sequence"/>
</dbReference>
<dbReference type="Pfam" id="PF00144">
    <property type="entry name" value="Beta-lactamase"/>
    <property type="match status" value="1"/>
</dbReference>
<accession>A0A9D9J0E0</accession>
<dbReference type="PANTHER" id="PTHR46825:SF9">
    <property type="entry name" value="BETA-LACTAMASE-RELATED DOMAIN-CONTAINING PROTEIN"/>
    <property type="match status" value="1"/>
</dbReference>
<evidence type="ECO:0000313" key="3">
    <source>
        <dbReference type="Proteomes" id="UP000823772"/>
    </source>
</evidence>
<dbReference type="Gene3D" id="3.40.710.10">
    <property type="entry name" value="DD-peptidase/beta-lactamase superfamily"/>
    <property type="match status" value="1"/>
</dbReference>
<organism evidence="2 3">
    <name type="scientific">Candidatus Merdivivens faecigallinarum</name>
    <dbReference type="NCBI Taxonomy" id="2840871"/>
    <lineage>
        <taxon>Bacteria</taxon>
        <taxon>Pseudomonadati</taxon>
        <taxon>Bacteroidota</taxon>
        <taxon>Bacteroidia</taxon>
        <taxon>Bacteroidales</taxon>
        <taxon>Muribaculaceae</taxon>
        <taxon>Muribaculaceae incertae sedis</taxon>
        <taxon>Candidatus Merdivivens</taxon>
    </lineage>
</organism>
<dbReference type="InterPro" id="IPR001466">
    <property type="entry name" value="Beta-lactam-related"/>
</dbReference>
<sequence length="441" mass="50096">MKSGRNFRGIAVILITAATVMAATAVFLFRHGAGVAREDADDLPVPISLNDTLDNSFSELPEFEKMDRKINSWIKFWDIKGVSLAVMRNDSLLFAKGYGWADKEQYVRMQPYHLLRIASVSKLITATAVMKLKEQGLMPLDTLVFGEKGILSDSLYLEASDRRYYDITVEHLLRHQGGFTLSRGDPLFCTSEIIRWEHLDSPPTTERLVKYILSRRLGYKPGTWQKYSNVGYMFLSLAIEKITGMPYEQYVRDSILAPAGCYDMWLGRNYYAQRHPGEAKYYMHKDAQPVEDFHLDGTMVQKCYGGSDFEKLLGAGAWVASASELARFVASIDGCDVIPDIISPESVAEMTEYMGSSVFPIGWADIRRNGEWYRSGTLSGTSVLVKYYPDGYCWILITNSSTWKGSMFSKDISRLFNQLSRTVEEWPERNLFELQEGSLNR</sequence>